<dbReference type="InterPro" id="IPR008271">
    <property type="entry name" value="Ser/Thr_kinase_AS"/>
</dbReference>
<dbReference type="InterPro" id="IPR000719">
    <property type="entry name" value="Prot_kinase_dom"/>
</dbReference>
<dbReference type="InterPro" id="IPR051681">
    <property type="entry name" value="Ser/Thr_Kinases-Pseudokinases"/>
</dbReference>
<dbReference type="SMART" id="SM00220">
    <property type="entry name" value="S_TKc"/>
    <property type="match status" value="1"/>
</dbReference>
<dbReference type="GO" id="GO:0005524">
    <property type="term" value="F:ATP binding"/>
    <property type="evidence" value="ECO:0007669"/>
    <property type="project" value="InterPro"/>
</dbReference>
<dbReference type="InterPro" id="IPR001245">
    <property type="entry name" value="Ser-Thr/Tyr_kinase_cat_dom"/>
</dbReference>
<dbReference type="SUPFAM" id="SSF56112">
    <property type="entry name" value="Protein kinase-like (PK-like)"/>
    <property type="match status" value="1"/>
</dbReference>
<reference evidence="3" key="1">
    <citation type="submission" date="2021-01" db="EMBL/GenBank/DDBJ databases">
        <authorList>
            <person name="Corre E."/>
            <person name="Pelletier E."/>
            <person name="Niang G."/>
            <person name="Scheremetjew M."/>
            <person name="Finn R."/>
            <person name="Kale V."/>
            <person name="Holt S."/>
            <person name="Cochrane G."/>
            <person name="Meng A."/>
            <person name="Brown T."/>
            <person name="Cohen L."/>
        </authorList>
    </citation>
    <scope>NUCLEOTIDE SEQUENCE</scope>
    <source>
        <strain evidence="3">SAG 11-49</strain>
    </source>
</reference>
<dbReference type="GO" id="GO:0004674">
    <property type="term" value="F:protein serine/threonine kinase activity"/>
    <property type="evidence" value="ECO:0007669"/>
    <property type="project" value="TreeGrafter"/>
</dbReference>
<dbReference type="EMBL" id="HBFB01029146">
    <property type="protein sequence ID" value="CAD8692122.1"/>
    <property type="molecule type" value="Transcribed_RNA"/>
</dbReference>
<evidence type="ECO:0000259" key="2">
    <source>
        <dbReference type="PROSITE" id="PS50011"/>
    </source>
</evidence>
<protein>
    <recommendedName>
        <fullName evidence="2">Protein kinase domain-containing protein</fullName>
    </recommendedName>
</protein>
<evidence type="ECO:0000256" key="1">
    <source>
        <dbReference type="SAM" id="MobiDB-lite"/>
    </source>
</evidence>
<feature type="domain" description="Protein kinase" evidence="2">
    <location>
        <begin position="1"/>
        <end position="226"/>
    </location>
</feature>
<dbReference type="InterPro" id="IPR011009">
    <property type="entry name" value="Kinase-like_dom_sf"/>
</dbReference>
<organism evidence="3">
    <name type="scientific">Chlamydomonas leiostraca</name>
    <dbReference type="NCBI Taxonomy" id="1034604"/>
    <lineage>
        <taxon>Eukaryota</taxon>
        <taxon>Viridiplantae</taxon>
        <taxon>Chlorophyta</taxon>
        <taxon>core chlorophytes</taxon>
        <taxon>Chlorophyceae</taxon>
        <taxon>CS clade</taxon>
        <taxon>Chlamydomonadales</taxon>
        <taxon>Chlamydomonadaceae</taxon>
        <taxon>Chlamydomonas</taxon>
    </lineage>
</organism>
<evidence type="ECO:0000313" key="3">
    <source>
        <dbReference type="EMBL" id="CAD8692122.1"/>
    </source>
</evidence>
<dbReference type="Pfam" id="PF07714">
    <property type="entry name" value="PK_Tyr_Ser-Thr"/>
    <property type="match status" value="1"/>
</dbReference>
<proteinExistence type="predicted"/>
<name>A0A7S0WYY2_9CHLO</name>
<accession>A0A7S0WYY2</accession>
<dbReference type="PROSITE" id="PS00108">
    <property type="entry name" value="PROTEIN_KINASE_ST"/>
    <property type="match status" value="1"/>
</dbReference>
<dbReference type="Gene3D" id="1.10.510.10">
    <property type="entry name" value="Transferase(Phosphotransferase) domain 1"/>
    <property type="match status" value="1"/>
</dbReference>
<feature type="region of interest" description="Disordered" evidence="1">
    <location>
        <begin position="336"/>
        <end position="365"/>
    </location>
</feature>
<dbReference type="PANTHER" id="PTHR44329">
    <property type="entry name" value="SERINE/THREONINE-PROTEIN KINASE TNNI3K-RELATED"/>
    <property type="match status" value="1"/>
</dbReference>
<dbReference type="PROSITE" id="PS50011">
    <property type="entry name" value="PROTEIN_KINASE_DOM"/>
    <property type="match status" value="1"/>
</dbReference>
<gene>
    <name evidence="3" type="ORF">CLEI1391_LOCUS16305</name>
</gene>
<dbReference type="PANTHER" id="PTHR44329:SF214">
    <property type="entry name" value="PROTEIN KINASE DOMAIN-CONTAINING PROTEIN"/>
    <property type="match status" value="1"/>
</dbReference>
<dbReference type="AlphaFoldDB" id="A0A7S0WYY2"/>
<sequence>MPLGHLATHWLAGLRRSTGVHPPGHGALMQQQQGGHGDVPTIVPRPMHERDPCIASMRSILTIAQGVARGMAYMHSLQICHGDLKCENVLLSNCSMDPSAATAKVGDFGLSRAMGDGNGAASHLSTATVGTVTHMPPELLLSGRLRPSCDVYSFGIMLWQLYTGAVPYAGMRYAEIVYKVAVCNMRPVFPDDTPSAYRVLAEECWQSDAAARPSFEQVVERLQGMLDCVNRLVMPAAGRPELEIVSRVPSAHGYDDITLLSPWIAACPHTGSSNGGFGGAMAVAAAAALGGSNPDSPVGPSGLLGSPLQGPTQHPMYGDVGVTAHVMASPSDVQLLPQAGSLGAPERPLTPTGSSPMPGKGSADSSAIAAMGNYLAYRAGLPPAGSSGHQQ</sequence>